<keyword evidence="2" id="KW-0805">Transcription regulation</keyword>
<dbReference type="InterPro" id="IPR036390">
    <property type="entry name" value="WH_DNA-bd_sf"/>
</dbReference>
<dbReference type="SUPFAM" id="SSF53850">
    <property type="entry name" value="Periplasmic binding protein-like II"/>
    <property type="match status" value="1"/>
</dbReference>
<dbReference type="InterPro" id="IPR000847">
    <property type="entry name" value="LysR_HTH_N"/>
</dbReference>
<dbReference type="Gene3D" id="1.10.10.10">
    <property type="entry name" value="Winged helix-like DNA-binding domain superfamily/Winged helix DNA-binding domain"/>
    <property type="match status" value="1"/>
</dbReference>
<dbReference type="Pfam" id="PF00126">
    <property type="entry name" value="HTH_1"/>
    <property type="match status" value="1"/>
</dbReference>
<organism evidence="6 7">
    <name type="scientific">Murimonas intestini</name>
    <dbReference type="NCBI Taxonomy" id="1337051"/>
    <lineage>
        <taxon>Bacteria</taxon>
        <taxon>Bacillati</taxon>
        <taxon>Bacillota</taxon>
        <taxon>Clostridia</taxon>
        <taxon>Lachnospirales</taxon>
        <taxon>Lachnospiraceae</taxon>
        <taxon>Murimonas</taxon>
    </lineage>
</organism>
<dbReference type="PANTHER" id="PTHR30419">
    <property type="entry name" value="HTH-TYPE TRANSCRIPTIONAL REGULATOR YBHD"/>
    <property type="match status" value="1"/>
</dbReference>
<keyword evidence="3 6" id="KW-0238">DNA-binding</keyword>
<keyword evidence="4" id="KW-0804">Transcription</keyword>
<dbReference type="InterPro" id="IPR036388">
    <property type="entry name" value="WH-like_DNA-bd_sf"/>
</dbReference>
<proteinExistence type="inferred from homology"/>
<accession>A0AB73SYD5</accession>
<dbReference type="GO" id="GO:0003700">
    <property type="term" value="F:DNA-binding transcription factor activity"/>
    <property type="evidence" value="ECO:0007669"/>
    <property type="project" value="InterPro"/>
</dbReference>
<evidence type="ECO:0000259" key="5">
    <source>
        <dbReference type="PROSITE" id="PS50931"/>
    </source>
</evidence>
<dbReference type="GO" id="GO:0003677">
    <property type="term" value="F:DNA binding"/>
    <property type="evidence" value="ECO:0007669"/>
    <property type="project" value="UniProtKB-KW"/>
</dbReference>
<keyword evidence="7" id="KW-1185">Reference proteome</keyword>
<name>A0AB73SYD5_9FIRM</name>
<dbReference type="CDD" id="cd05466">
    <property type="entry name" value="PBP2_LTTR_substrate"/>
    <property type="match status" value="1"/>
</dbReference>
<dbReference type="InterPro" id="IPR050950">
    <property type="entry name" value="HTH-type_LysR_regulators"/>
</dbReference>
<comment type="caution">
    <text evidence="6">The sequence shown here is derived from an EMBL/GenBank/DDBJ whole genome shotgun (WGS) entry which is preliminary data.</text>
</comment>
<dbReference type="RefSeq" id="WP_109748550.1">
    <property type="nucleotide sequence ID" value="NZ_CABJAT010000002.1"/>
</dbReference>
<dbReference type="Pfam" id="PF03466">
    <property type="entry name" value="LysR_substrate"/>
    <property type="match status" value="1"/>
</dbReference>
<dbReference type="PANTHER" id="PTHR30419:SF8">
    <property type="entry name" value="NITROGEN ASSIMILATION TRANSCRIPTIONAL ACTIVATOR-RELATED"/>
    <property type="match status" value="1"/>
</dbReference>
<dbReference type="EMBL" id="QGGY01000019">
    <property type="protein sequence ID" value="PWJ72356.1"/>
    <property type="molecule type" value="Genomic_DNA"/>
</dbReference>
<dbReference type="InterPro" id="IPR005119">
    <property type="entry name" value="LysR_subst-bd"/>
</dbReference>
<dbReference type="GO" id="GO:0005829">
    <property type="term" value="C:cytosol"/>
    <property type="evidence" value="ECO:0007669"/>
    <property type="project" value="TreeGrafter"/>
</dbReference>
<evidence type="ECO:0000313" key="7">
    <source>
        <dbReference type="Proteomes" id="UP000245412"/>
    </source>
</evidence>
<evidence type="ECO:0000256" key="3">
    <source>
        <dbReference type="ARBA" id="ARBA00023125"/>
    </source>
</evidence>
<protein>
    <submittedName>
        <fullName evidence="6">DNA-binding transcriptional LysR family regulator</fullName>
    </submittedName>
</protein>
<sequence length="299" mass="33420">MKLDHIHEFVILAKSGNYLQAAETLFISQSTLSKHIKSLEADLGAPLFDRTTRKVKLNSFGQTLLPYAIKLDELYTECSAALSSQLEDSNSRLTIASIPVMTQYHIYDVLSAFQTKNPHVKLDIIEGDTVQSVEMLRNETCDFAFLREFEDTEHELNTITFDTDHMVAVLPTSHPLASKPFVTLEQLRDERFILLNKGTLMYNLCISSCQDAGFTPDISFTSHRAANIMDLVKRGMGIALLTKKPTLSYAGPDISLVDIVPYINTAIQLAYVKDRKPSMAGKQFLGFVQSWVQGDSGCE</sequence>
<evidence type="ECO:0000256" key="1">
    <source>
        <dbReference type="ARBA" id="ARBA00009437"/>
    </source>
</evidence>
<evidence type="ECO:0000256" key="2">
    <source>
        <dbReference type="ARBA" id="ARBA00023015"/>
    </source>
</evidence>
<evidence type="ECO:0000256" key="4">
    <source>
        <dbReference type="ARBA" id="ARBA00023163"/>
    </source>
</evidence>
<dbReference type="Gene3D" id="3.40.190.290">
    <property type="match status" value="1"/>
</dbReference>
<dbReference type="Proteomes" id="UP000245412">
    <property type="component" value="Unassembled WGS sequence"/>
</dbReference>
<feature type="domain" description="HTH lysR-type" evidence="5">
    <location>
        <begin position="1"/>
        <end position="58"/>
    </location>
</feature>
<gene>
    <name evidence="6" type="ORF">C7383_11960</name>
</gene>
<dbReference type="PROSITE" id="PS50931">
    <property type="entry name" value="HTH_LYSR"/>
    <property type="match status" value="1"/>
</dbReference>
<evidence type="ECO:0000313" key="6">
    <source>
        <dbReference type="EMBL" id="PWJ72356.1"/>
    </source>
</evidence>
<dbReference type="SUPFAM" id="SSF46785">
    <property type="entry name" value="Winged helix' DNA-binding domain"/>
    <property type="match status" value="1"/>
</dbReference>
<comment type="similarity">
    <text evidence="1">Belongs to the LysR transcriptional regulatory family.</text>
</comment>
<reference evidence="6 7" key="1">
    <citation type="submission" date="2018-05" db="EMBL/GenBank/DDBJ databases">
        <authorList>
            <person name="Goeker M."/>
            <person name="Huntemann M."/>
            <person name="Clum A."/>
            <person name="Pillay M."/>
            <person name="Palaniappan K."/>
            <person name="Varghese N."/>
            <person name="Mikhailova N."/>
            <person name="Stamatis D."/>
            <person name="Reddy T."/>
            <person name="Daum C."/>
            <person name="Shapiro N."/>
            <person name="Ivanova N."/>
            <person name="Kyrpides N."/>
            <person name="Woyke T."/>
        </authorList>
    </citation>
    <scope>NUCLEOTIDE SEQUENCE [LARGE SCALE GENOMIC DNA]</scope>
    <source>
        <strain evidence="6 7">DSM 26524</strain>
    </source>
</reference>
<dbReference type="PRINTS" id="PR00039">
    <property type="entry name" value="HTHLYSR"/>
</dbReference>
<dbReference type="AlphaFoldDB" id="A0AB73SYD5"/>